<reference evidence="2" key="1">
    <citation type="submission" date="2020-06" db="EMBL/GenBank/DDBJ databases">
        <authorList>
            <person name="Li T."/>
            <person name="Hu X."/>
            <person name="Zhang T."/>
            <person name="Song X."/>
            <person name="Zhang H."/>
            <person name="Dai N."/>
            <person name="Sheng W."/>
            <person name="Hou X."/>
            <person name="Wei L."/>
        </authorList>
    </citation>
    <scope>NUCLEOTIDE SEQUENCE</scope>
    <source>
        <strain evidence="2">KEN1</strain>
        <tissue evidence="2">Leaf</tissue>
    </source>
</reference>
<protein>
    <submittedName>
        <fullName evidence="2">Uncharacterized protein</fullName>
    </submittedName>
</protein>
<feature type="region of interest" description="Disordered" evidence="1">
    <location>
        <begin position="35"/>
        <end position="111"/>
    </location>
</feature>
<accession>A0AAW2VVT4</accession>
<evidence type="ECO:0000256" key="1">
    <source>
        <dbReference type="SAM" id="MobiDB-lite"/>
    </source>
</evidence>
<evidence type="ECO:0000313" key="2">
    <source>
        <dbReference type="EMBL" id="KAL0433308.1"/>
    </source>
</evidence>
<name>A0AAW2VVT4_9LAMI</name>
<dbReference type="AlphaFoldDB" id="A0AAW2VVT4"/>
<proteinExistence type="predicted"/>
<organism evidence="2">
    <name type="scientific">Sesamum latifolium</name>
    <dbReference type="NCBI Taxonomy" id="2727402"/>
    <lineage>
        <taxon>Eukaryota</taxon>
        <taxon>Viridiplantae</taxon>
        <taxon>Streptophyta</taxon>
        <taxon>Embryophyta</taxon>
        <taxon>Tracheophyta</taxon>
        <taxon>Spermatophyta</taxon>
        <taxon>Magnoliopsida</taxon>
        <taxon>eudicotyledons</taxon>
        <taxon>Gunneridae</taxon>
        <taxon>Pentapetalae</taxon>
        <taxon>asterids</taxon>
        <taxon>lamiids</taxon>
        <taxon>Lamiales</taxon>
        <taxon>Pedaliaceae</taxon>
        <taxon>Sesamum</taxon>
    </lineage>
</organism>
<comment type="caution">
    <text evidence="2">The sequence shown here is derived from an EMBL/GenBank/DDBJ whole genome shotgun (WGS) entry which is preliminary data.</text>
</comment>
<reference evidence="2" key="2">
    <citation type="journal article" date="2024" name="Plant">
        <title>Genomic evolution and insights into agronomic trait innovations of Sesamum species.</title>
        <authorList>
            <person name="Miao H."/>
            <person name="Wang L."/>
            <person name="Qu L."/>
            <person name="Liu H."/>
            <person name="Sun Y."/>
            <person name="Le M."/>
            <person name="Wang Q."/>
            <person name="Wei S."/>
            <person name="Zheng Y."/>
            <person name="Lin W."/>
            <person name="Duan Y."/>
            <person name="Cao H."/>
            <person name="Xiong S."/>
            <person name="Wang X."/>
            <person name="Wei L."/>
            <person name="Li C."/>
            <person name="Ma Q."/>
            <person name="Ju M."/>
            <person name="Zhao R."/>
            <person name="Li G."/>
            <person name="Mu C."/>
            <person name="Tian Q."/>
            <person name="Mei H."/>
            <person name="Zhang T."/>
            <person name="Gao T."/>
            <person name="Zhang H."/>
        </authorList>
    </citation>
    <scope>NUCLEOTIDE SEQUENCE</scope>
    <source>
        <strain evidence="2">KEN1</strain>
    </source>
</reference>
<gene>
    <name evidence="2" type="ORF">Slati_2665100</name>
</gene>
<sequence length="146" mass="15988">MIQLTLEALRQMIEDASTQAASSAVAQYVAEHAVPPQPLRHPGRGHGVDLAPGNNEHGPTGQKARDQLEEEVESRPSLPEDELSPPPPREAPPEEDRSQRRGQVAPPRCSPFAAHILAEAVQPGIKIPNISEYDETKDPKIIWTVF</sequence>
<dbReference type="EMBL" id="JACGWN010000009">
    <property type="protein sequence ID" value="KAL0433308.1"/>
    <property type="molecule type" value="Genomic_DNA"/>
</dbReference>